<dbReference type="PANTHER" id="PTHR11432">
    <property type="entry name" value="NADH DEHYDROGENASE SUBUNIT 1"/>
    <property type="match status" value="1"/>
</dbReference>
<dbReference type="PANTHER" id="PTHR11432:SF3">
    <property type="entry name" value="NADH-UBIQUINONE OXIDOREDUCTASE CHAIN 1"/>
    <property type="match status" value="1"/>
</dbReference>
<keyword evidence="3 5" id="KW-1133">Transmembrane helix</keyword>
<feature type="transmembrane region" description="Helical" evidence="5">
    <location>
        <begin position="81"/>
        <end position="100"/>
    </location>
</feature>
<evidence type="ECO:0000256" key="1">
    <source>
        <dbReference type="ARBA" id="ARBA00004141"/>
    </source>
</evidence>
<dbReference type="InterPro" id="IPR018086">
    <property type="entry name" value="NADH_UbQ_OxRdtase_su1_CS"/>
</dbReference>
<keyword evidence="2 5" id="KW-0812">Transmembrane</keyword>
<dbReference type="RefSeq" id="WP_324667852.1">
    <property type="nucleotide sequence ID" value="NZ_CP141614.1"/>
</dbReference>
<evidence type="ECO:0000256" key="3">
    <source>
        <dbReference type="ARBA" id="ARBA00022989"/>
    </source>
</evidence>
<dbReference type="PROSITE" id="PS00668">
    <property type="entry name" value="COMPLEX1_ND1_2"/>
    <property type="match status" value="1"/>
</dbReference>
<evidence type="ECO:0000256" key="6">
    <source>
        <dbReference type="RuleBase" id="RU000471"/>
    </source>
</evidence>
<keyword evidence="8" id="KW-1185">Reference proteome</keyword>
<keyword evidence="4 5" id="KW-0472">Membrane</keyword>
<evidence type="ECO:0000256" key="5">
    <source>
        <dbReference type="HAMAP-Rule" id="MF_01350"/>
    </source>
</evidence>
<evidence type="ECO:0000313" key="8">
    <source>
        <dbReference type="Proteomes" id="UP001333102"/>
    </source>
</evidence>
<name>A0ABZ1BLD2_9FIRM</name>
<comment type="catalytic activity">
    <reaction evidence="5">
        <text>a quinone + NADH + 5 H(+)(in) = a quinol + NAD(+) + 4 H(+)(out)</text>
        <dbReference type="Rhea" id="RHEA:57888"/>
        <dbReference type="ChEBI" id="CHEBI:15378"/>
        <dbReference type="ChEBI" id="CHEBI:24646"/>
        <dbReference type="ChEBI" id="CHEBI:57540"/>
        <dbReference type="ChEBI" id="CHEBI:57945"/>
        <dbReference type="ChEBI" id="CHEBI:132124"/>
    </reaction>
</comment>
<protein>
    <recommendedName>
        <fullName evidence="5">NADH-quinone oxidoreductase subunit H</fullName>
        <ecNumber evidence="5">7.1.1.-</ecNumber>
    </recommendedName>
    <alternativeName>
        <fullName evidence="5">NADH dehydrogenase I subunit H</fullName>
    </alternativeName>
    <alternativeName>
        <fullName evidence="5">NDH-1 subunit H</fullName>
    </alternativeName>
</protein>
<dbReference type="InterPro" id="IPR001694">
    <property type="entry name" value="NADH_UbQ_OxRdtase_su1/FPO"/>
</dbReference>
<keyword evidence="5" id="KW-0830">Ubiquinone</keyword>
<accession>A0ABZ1BLD2</accession>
<comment type="subunit">
    <text evidence="5">NDH-1 is composed of 14 different subunits. Subunits NuoA, H, J, K, L, M, N constitute the membrane sector of the complex.</text>
</comment>
<feature type="transmembrane region" description="Helical" evidence="5">
    <location>
        <begin position="6"/>
        <end position="33"/>
    </location>
</feature>
<feature type="transmembrane region" description="Helical" evidence="5">
    <location>
        <begin position="306"/>
        <end position="328"/>
    </location>
</feature>
<keyword evidence="5" id="KW-1278">Translocase</keyword>
<proteinExistence type="inferred from homology"/>
<feature type="transmembrane region" description="Helical" evidence="5">
    <location>
        <begin position="276"/>
        <end position="294"/>
    </location>
</feature>
<dbReference type="Pfam" id="PF00146">
    <property type="entry name" value="NADHdh"/>
    <property type="match status" value="1"/>
</dbReference>
<comment type="subcellular location">
    <subcellularLocation>
        <location evidence="5 6">Cell membrane</location>
        <topology evidence="5 6">Multi-pass membrane protein</topology>
    </subcellularLocation>
    <subcellularLocation>
        <location evidence="1">Membrane</location>
        <topology evidence="1">Multi-pass membrane protein</topology>
    </subcellularLocation>
</comment>
<reference evidence="8" key="1">
    <citation type="submission" date="2023-12" db="EMBL/GenBank/DDBJ databases">
        <title>Novel isolates from deep terrestrial aquifers shed light on the physiology and ecology of the class Limnochordia.</title>
        <authorList>
            <person name="Karnachuk O.V."/>
            <person name="Lukina A.P."/>
            <person name="Avakyan M.R."/>
            <person name="Kadnikov V."/>
            <person name="Begmatov S."/>
            <person name="Beletsky A.V."/>
            <person name="Mardanov A.V."/>
            <person name="Ravin N.V."/>
        </authorList>
    </citation>
    <scope>NUCLEOTIDE SEQUENCE [LARGE SCALE GENOMIC DNA]</scope>
    <source>
        <strain evidence="8">LN</strain>
    </source>
</reference>
<dbReference type="EMBL" id="CP141614">
    <property type="protein sequence ID" value="WRP13607.1"/>
    <property type="molecule type" value="Genomic_DNA"/>
</dbReference>
<feature type="transmembrane region" description="Helical" evidence="5">
    <location>
        <begin position="120"/>
        <end position="140"/>
    </location>
</feature>
<organism evidence="7 8">
    <name type="scientific">Geochorda subterranea</name>
    <dbReference type="NCBI Taxonomy" id="3109564"/>
    <lineage>
        <taxon>Bacteria</taxon>
        <taxon>Bacillati</taxon>
        <taxon>Bacillota</taxon>
        <taxon>Limnochordia</taxon>
        <taxon>Limnochordales</taxon>
        <taxon>Geochordaceae</taxon>
        <taxon>Geochorda</taxon>
    </lineage>
</organism>
<keyword evidence="5" id="KW-1003">Cell membrane</keyword>
<dbReference type="Proteomes" id="UP001333102">
    <property type="component" value="Chromosome"/>
</dbReference>
<evidence type="ECO:0000256" key="2">
    <source>
        <dbReference type="ARBA" id="ARBA00022692"/>
    </source>
</evidence>
<sequence length="333" mass="35833">MTALSPLLWVAGVAIKSLILVLLLLGGFAYLLLFERKILGYFQFRVGPNRVGPWGLLQPVADGVKALFKEDIVPAQADRTVYLAAPVISLFMALAAYAVIPVGPPLEVAGYTIPLSIADPGAGVLVVLAFSSLAVYGVALGGWASQSKYALLGGLRSSAQLISYEIAMALNILSVLVLAGSVRLADIVEAQRSLPYAIVQPLGFVLYLVCAAAESARAPFDLPEAETELVAGYHTEYSGLRMAMFFISEYIHLITQSSLITLFYLGGWLGPGFLHPVAWFVLKVAAVLFFFIWVRATLPRLRYDQLMALGWKVLLPLAVVNLVAYASWAALAG</sequence>
<feature type="transmembrane region" description="Helical" evidence="5">
    <location>
        <begin position="194"/>
        <end position="213"/>
    </location>
</feature>
<keyword evidence="5" id="KW-0874">Quinone</keyword>
<evidence type="ECO:0000256" key="4">
    <source>
        <dbReference type="ARBA" id="ARBA00023136"/>
    </source>
</evidence>
<feature type="transmembrane region" description="Helical" evidence="5">
    <location>
        <begin position="161"/>
        <end position="182"/>
    </location>
</feature>
<comment type="function">
    <text evidence="5">NDH-1 shuttles electrons from NADH, via FMN and iron-sulfur (Fe-S) centers, to quinones in the respiratory chain. The immediate electron acceptor for the enzyme in this species is believed to be ubiquinone. Couples the redox reaction to proton translocation (for every two electrons transferred, four hydrogen ions are translocated across the cytoplasmic membrane), and thus conserves the redox energy in a proton gradient. This subunit may bind ubiquinone.</text>
</comment>
<dbReference type="EC" id="7.1.1.-" evidence="5"/>
<dbReference type="NCBIfam" id="NF004741">
    <property type="entry name" value="PRK06076.1-2"/>
    <property type="match status" value="1"/>
</dbReference>
<comment type="similarity">
    <text evidence="5 6">Belongs to the complex I subunit 1 family.</text>
</comment>
<evidence type="ECO:0000313" key="7">
    <source>
        <dbReference type="EMBL" id="WRP13607.1"/>
    </source>
</evidence>
<dbReference type="HAMAP" id="MF_01350">
    <property type="entry name" value="NDH1_NuoH"/>
    <property type="match status" value="1"/>
</dbReference>
<gene>
    <name evidence="5 7" type="primary">nuoH</name>
    <name evidence="7" type="ORF">VLY81_09105</name>
</gene>
<keyword evidence="5 6" id="KW-0520">NAD</keyword>
<feature type="transmembrane region" description="Helical" evidence="5">
    <location>
        <begin position="250"/>
        <end position="270"/>
    </location>
</feature>
<keyword evidence="7" id="KW-0560">Oxidoreductase</keyword>
<dbReference type="GO" id="GO:0050136">
    <property type="term" value="F:NADH dehydrogenase (quinone) (non-electrogenic) activity"/>
    <property type="evidence" value="ECO:0007669"/>
    <property type="project" value="UniProtKB-EC"/>
</dbReference>